<dbReference type="Proteomes" id="UP000528964">
    <property type="component" value="Unassembled WGS sequence"/>
</dbReference>
<dbReference type="RefSeq" id="WP_183395289.1">
    <property type="nucleotide sequence ID" value="NZ_JACIDR010000003.1"/>
</dbReference>
<dbReference type="Gene3D" id="3.20.10.10">
    <property type="entry name" value="D-amino Acid Aminotransferase, subunit A, domain 2"/>
    <property type="match status" value="1"/>
</dbReference>
<keyword evidence="14" id="KW-0032">Aminotransferase</keyword>
<organism evidence="14 15">
    <name type="scientific">Hansschlegelia beijingensis</name>
    <dbReference type="NCBI Taxonomy" id="1133344"/>
    <lineage>
        <taxon>Bacteria</taxon>
        <taxon>Pseudomonadati</taxon>
        <taxon>Pseudomonadota</taxon>
        <taxon>Alphaproteobacteria</taxon>
        <taxon>Hyphomicrobiales</taxon>
        <taxon>Methylopilaceae</taxon>
        <taxon>Hansschlegelia</taxon>
    </lineage>
</organism>
<comment type="caution">
    <text evidence="14">The sequence shown here is derived from an EMBL/GenBank/DDBJ whole genome shotgun (WGS) entry which is preliminary data.</text>
</comment>
<evidence type="ECO:0000256" key="12">
    <source>
        <dbReference type="ARBA" id="ARBA00048798"/>
    </source>
</evidence>
<keyword evidence="9" id="KW-0663">Pyridoxal phosphate</keyword>
<reference evidence="14 15" key="1">
    <citation type="submission" date="2020-08" db="EMBL/GenBank/DDBJ databases">
        <title>Genomic Encyclopedia of Type Strains, Phase IV (KMG-IV): sequencing the most valuable type-strain genomes for metagenomic binning, comparative biology and taxonomic classification.</title>
        <authorList>
            <person name="Goeker M."/>
        </authorList>
    </citation>
    <scope>NUCLEOTIDE SEQUENCE [LARGE SCALE GENOMIC DNA]</scope>
    <source>
        <strain evidence="14 15">DSM 25481</strain>
    </source>
</reference>
<dbReference type="InterPro" id="IPR043132">
    <property type="entry name" value="BCAT-like_C"/>
</dbReference>
<evidence type="ECO:0000256" key="2">
    <source>
        <dbReference type="ARBA" id="ARBA00003109"/>
    </source>
</evidence>
<evidence type="ECO:0000256" key="4">
    <source>
        <dbReference type="ARBA" id="ARBA00004931"/>
    </source>
</evidence>
<accession>A0A7W6GFL6</accession>
<dbReference type="InterPro" id="IPR050571">
    <property type="entry name" value="Class-IV_PLP-Dep_Aminotrnsfr"/>
</dbReference>
<dbReference type="AlphaFoldDB" id="A0A7W6GFL6"/>
<evidence type="ECO:0000256" key="9">
    <source>
        <dbReference type="ARBA" id="ARBA00022898"/>
    </source>
</evidence>
<proteinExistence type="inferred from homology"/>
<dbReference type="PANTHER" id="PTHR42743:SF2">
    <property type="entry name" value="AMINODEOXYCHORISMATE LYASE"/>
    <property type="match status" value="1"/>
</dbReference>
<comment type="pathway">
    <text evidence="4">Amino-acid biosynthesis; L-valine biosynthesis; L-valine from pyruvate: step 4/4.</text>
</comment>
<evidence type="ECO:0000313" key="15">
    <source>
        <dbReference type="Proteomes" id="UP000528964"/>
    </source>
</evidence>
<dbReference type="GO" id="GO:0008153">
    <property type="term" value="P:4-aminobenzoate biosynthetic process"/>
    <property type="evidence" value="ECO:0007669"/>
    <property type="project" value="TreeGrafter"/>
</dbReference>
<evidence type="ECO:0000256" key="13">
    <source>
        <dbReference type="ARBA" id="ARBA00049229"/>
    </source>
</evidence>
<comment type="pathway">
    <text evidence="3">Amino-acid biosynthesis; L-isoleucine biosynthesis; L-isoleucine from 2-oxobutanoate: step 4/4.</text>
</comment>
<keyword evidence="15" id="KW-1185">Reference proteome</keyword>
<dbReference type="GO" id="GO:0008696">
    <property type="term" value="F:4-amino-4-deoxychorismate lyase activity"/>
    <property type="evidence" value="ECO:0007669"/>
    <property type="project" value="TreeGrafter"/>
</dbReference>
<sequence>MHRLNGVPVEDGAVAFDLSDRGLTLGDGLFETIAVFGGRPALLDAHLDRLAAAAAEIRLPVDRGLLEAEAAALAQGAADVVIRLTVTRGAGARGLAFPGDPAPTVIASSSPYPAGALFSAVRLAQASIRRNPTSFASRAKTLCYLDNVMAFDEARTAGADDALMLNVAGRVGSTAMANLFAILGDELVTPPLAEGVLPGIIRAAALEVAPTVGLEPVERPLTVDELMRADAAFATNSVRLVMQVKAVDGAEISGAAEPLIRRLASAVAQVCGAPPPG</sequence>
<dbReference type="EC" id="2.6.1.42" evidence="7"/>
<evidence type="ECO:0000256" key="1">
    <source>
        <dbReference type="ARBA" id="ARBA00001933"/>
    </source>
</evidence>
<evidence type="ECO:0000256" key="6">
    <source>
        <dbReference type="ARBA" id="ARBA00009320"/>
    </source>
</evidence>
<comment type="similarity">
    <text evidence="6">Belongs to the class-IV pyridoxal-phosphate-dependent aminotransferase family.</text>
</comment>
<dbReference type="InterPro" id="IPR043131">
    <property type="entry name" value="BCAT-like_N"/>
</dbReference>
<evidence type="ECO:0000256" key="11">
    <source>
        <dbReference type="ARBA" id="ARBA00048212"/>
    </source>
</evidence>
<name>A0A7W6GFL6_9HYPH</name>
<dbReference type="Gene3D" id="3.30.470.10">
    <property type="match status" value="1"/>
</dbReference>
<comment type="pathway">
    <text evidence="5">Amino-acid biosynthesis; L-leucine biosynthesis; L-leucine from 3-methyl-2-oxobutanoate: step 4/4.</text>
</comment>
<evidence type="ECO:0000256" key="5">
    <source>
        <dbReference type="ARBA" id="ARBA00005072"/>
    </source>
</evidence>
<protein>
    <recommendedName>
        <fullName evidence="8">Probable branched-chain-amino-acid aminotransferase</fullName>
        <ecNumber evidence="7">2.6.1.42</ecNumber>
    </recommendedName>
</protein>
<dbReference type="FunFam" id="3.20.10.10:FF:000002">
    <property type="entry name" value="D-alanine aminotransferase"/>
    <property type="match status" value="1"/>
</dbReference>
<evidence type="ECO:0000256" key="3">
    <source>
        <dbReference type="ARBA" id="ARBA00004824"/>
    </source>
</evidence>
<evidence type="ECO:0000256" key="8">
    <source>
        <dbReference type="ARBA" id="ARBA00014472"/>
    </source>
</evidence>
<dbReference type="GO" id="GO:0009082">
    <property type="term" value="P:branched-chain amino acid biosynthetic process"/>
    <property type="evidence" value="ECO:0007669"/>
    <property type="project" value="UniProtKB-KW"/>
</dbReference>
<keyword evidence="10" id="KW-0100">Branched-chain amino acid biosynthesis</keyword>
<comment type="cofactor">
    <cofactor evidence="1">
        <name>pyridoxal 5'-phosphate</name>
        <dbReference type="ChEBI" id="CHEBI:597326"/>
    </cofactor>
</comment>
<comment type="catalytic activity">
    <reaction evidence="12">
        <text>L-isoleucine + 2-oxoglutarate = (S)-3-methyl-2-oxopentanoate + L-glutamate</text>
        <dbReference type="Rhea" id="RHEA:24801"/>
        <dbReference type="ChEBI" id="CHEBI:16810"/>
        <dbReference type="ChEBI" id="CHEBI:29985"/>
        <dbReference type="ChEBI" id="CHEBI:35146"/>
        <dbReference type="ChEBI" id="CHEBI:58045"/>
        <dbReference type="EC" id="2.6.1.42"/>
    </reaction>
</comment>
<dbReference type="GO" id="GO:0005829">
    <property type="term" value="C:cytosol"/>
    <property type="evidence" value="ECO:0007669"/>
    <property type="project" value="TreeGrafter"/>
</dbReference>
<dbReference type="Pfam" id="PF01063">
    <property type="entry name" value="Aminotran_4"/>
    <property type="match status" value="1"/>
</dbReference>
<keyword evidence="14" id="KW-0808">Transferase</keyword>
<dbReference type="EMBL" id="JACIDR010000003">
    <property type="protein sequence ID" value="MBB3973415.1"/>
    <property type="molecule type" value="Genomic_DNA"/>
</dbReference>
<dbReference type="InterPro" id="IPR036038">
    <property type="entry name" value="Aminotransferase-like"/>
</dbReference>
<dbReference type="PANTHER" id="PTHR42743">
    <property type="entry name" value="AMINO-ACID AMINOTRANSFERASE"/>
    <property type="match status" value="1"/>
</dbReference>
<evidence type="ECO:0000313" key="14">
    <source>
        <dbReference type="EMBL" id="MBB3973415.1"/>
    </source>
</evidence>
<evidence type="ECO:0000256" key="7">
    <source>
        <dbReference type="ARBA" id="ARBA00013053"/>
    </source>
</evidence>
<dbReference type="GO" id="GO:0004084">
    <property type="term" value="F:branched-chain-amino-acid transaminase activity"/>
    <property type="evidence" value="ECO:0007669"/>
    <property type="project" value="UniProtKB-EC"/>
</dbReference>
<dbReference type="InterPro" id="IPR001544">
    <property type="entry name" value="Aminotrans_IV"/>
</dbReference>
<dbReference type="SUPFAM" id="SSF56752">
    <property type="entry name" value="D-aminoacid aminotransferase-like PLP-dependent enzymes"/>
    <property type="match status" value="1"/>
</dbReference>
<evidence type="ECO:0000256" key="10">
    <source>
        <dbReference type="ARBA" id="ARBA00023304"/>
    </source>
</evidence>
<gene>
    <name evidence="14" type="ORF">GGR24_002085</name>
</gene>
<keyword evidence="10" id="KW-0028">Amino-acid biosynthesis</keyword>
<comment type="catalytic activity">
    <reaction evidence="13">
        <text>L-leucine + 2-oxoglutarate = 4-methyl-2-oxopentanoate + L-glutamate</text>
        <dbReference type="Rhea" id="RHEA:18321"/>
        <dbReference type="ChEBI" id="CHEBI:16810"/>
        <dbReference type="ChEBI" id="CHEBI:17865"/>
        <dbReference type="ChEBI" id="CHEBI:29985"/>
        <dbReference type="ChEBI" id="CHEBI:57427"/>
        <dbReference type="EC" id="2.6.1.42"/>
    </reaction>
</comment>
<comment type="function">
    <text evidence="2">Acts on leucine, isoleucine and valine.</text>
</comment>
<comment type="catalytic activity">
    <reaction evidence="11">
        <text>L-valine + 2-oxoglutarate = 3-methyl-2-oxobutanoate + L-glutamate</text>
        <dbReference type="Rhea" id="RHEA:24813"/>
        <dbReference type="ChEBI" id="CHEBI:11851"/>
        <dbReference type="ChEBI" id="CHEBI:16810"/>
        <dbReference type="ChEBI" id="CHEBI:29985"/>
        <dbReference type="ChEBI" id="CHEBI:57762"/>
        <dbReference type="EC" id="2.6.1.42"/>
    </reaction>
</comment>